<dbReference type="SUPFAM" id="SSF56529">
    <property type="entry name" value="FAH"/>
    <property type="match status" value="1"/>
</dbReference>
<evidence type="ECO:0000313" key="5">
    <source>
        <dbReference type="EMBL" id="GAA0493316.1"/>
    </source>
</evidence>
<keyword evidence="5" id="KW-0378">Hydrolase</keyword>
<evidence type="ECO:0000313" key="6">
    <source>
        <dbReference type="Proteomes" id="UP001501706"/>
    </source>
</evidence>
<evidence type="ECO:0000256" key="2">
    <source>
        <dbReference type="ARBA" id="ARBA00010211"/>
    </source>
</evidence>
<dbReference type="Proteomes" id="UP001501706">
    <property type="component" value="Unassembled WGS sequence"/>
</dbReference>
<dbReference type="Gene3D" id="3.90.850.10">
    <property type="entry name" value="Fumarylacetoacetase-like, C-terminal domain"/>
    <property type="match status" value="1"/>
</dbReference>
<accession>A0ABN1BAT4</accession>
<evidence type="ECO:0000259" key="4">
    <source>
        <dbReference type="Pfam" id="PF01557"/>
    </source>
</evidence>
<dbReference type="PANTHER" id="PTHR42796">
    <property type="entry name" value="FUMARYLACETOACETATE HYDROLASE DOMAIN-CONTAINING PROTEIN 2A-RELATED"/>
    <property type="match status" value="1"/>
</dbReference>
<dbReference type="PANTHER" id="PTHR42796:SF4">
    <property type="entry name" value="FUMARYLACETOACETATE HYDROLASE DOMAIN-CONTAINING PROTEIN 2A"/>
    <property type="match status" value="1"/>
</dbReference>
<keyword evidence="3" id="KW-0479">Metal-binding</keyword>
<dbReference type="InterPro" id="IPR051121">
    <property type="entry name" value="FAH"/>
</dbReference>
<dbReference type="GO" id="GO:0016787">
    <property type="term" value="F:hydrolase activity"/>
    <property type="evidence" value="ECO:0007669"/>
    <property type="project" value="UniProtKB-KW"/>
</dbReference>
<evidence type="ECO:0000256" key="1">
    <source>
        <dbReference type="ARBA" id="ARBA00001946"/>
    </source>
</evidence>
<evidence type="ECO:0000256" key="3">
    <source>
        <dbReference type="ARBA" id="ARBA00022723"/>
    </source>
</evidence>
<comment type="caution">
    <text evidence="5">The sequence shown here is derived from an EMBL/GenBank/DDBJ whole genome shotgun (WGS) entry which is preliminary data.</text>
</comment>
<dbReference type="Pfam" id="PF01557">
    <property type="entry name" value="FAA_hydrolase"/>
    <property type="match status" value="1"/>
</dbReference>
<dbReference type="InterPro" id="IPR036663">
    <property type="entry name" value="Fumarylacetoacetase_C_sf"/>
</dbReference>
<keyword evidence="6" id="KW-1185">Reference proteome</keyword>
<gene>
    <name evidence="5" type="ORF">GCM10009097_06350</name>
</gene>
<name>A0ABN1BAT4_9BURK</name>
<organism evidence="5 6">
    <name type="scientific">Pigmentiphaga daeguensis</name>
    <dbReference type="NCBI Taxonomy" id="414049"/>
    <lineage>
        <taxon>Bacteria</taxon>
        <taxon>Pseudomonadati</taxon>
        <taxon>Pseudomonadota</taxon>
        <taxon>Betaproteobacteria</taxon>
        <taxon>Burkholderiales</taxon>
        <taxon>Alcaligenaceae</taxon>
        <taxon>Pigmentiphaga</taxon>
    </lineage>
</organism>
<comment type="cofactor">
    <cofactor evidence="1">
        <name>Mg(2+)</name>
        <dbReference type="ChEBI" id="CHEBI:18420"/>
    </cofactor>
</comment>
<protein>
    <submittedName>
        <fullName evidence="5">Fumarylacetoacetate hydrolase family protein</fullName>
    </submittedName>
</protein>
<dbReference type="EMBL" id="BAAAEN010000002">
    <property type="protein sequence ID" value="GAA0493316.1"/>
    <property type="molecule type" value="Genomic_DNA"/>
</dbReference>
<comment type="similarity">
    <text evidence="2">Belongs to the FAH family.</text>
</comment>
<proteinExistence type="inferred from homology"/>
<dbReference type="InterPro" id="IPR011234">
    <property type="entry name" value="Fumarylacetoacetase-like_C"/>
</dbReference>
<reference evidence="5 6" key="1">
    <citation type="journal article" date="2019" name="Int. J. Syst. Evol. Microbiol.">
        <title>The Global Catalogue of Microorganisms (GCM) 10K type strain sequencing project: providing services to taxonomists for standard genome sequencing and annotation.</title>
        <authorList>
            <consortium name="The Broad Institute Genomics Platform"/>
            <consortium name="The Broad Institute Genome Sequencing Center for Infectious Disease"/>
            <person name="Wu L."/>
            <person name="Ma J."/>
        </authorList>
    </citation>
    <scope>NUCLEOTIDE SEQUENCE [LARGE SCALE GENOMIC DNA]</scope>
    <source>
        <strain evidence="5 6">JCM 14330</strain>
    </source>
</reference>
<feature type="domain" description="Fumarylacetoacetase-like C-terminal" evidence="4">
    <location>
        <begin position="89"/>
        <end position="318"/>
    </location>
</feature>
<sequence>MKYAMYRRDGVKRVTILDGAYLVDPQALEQAVGGLGPQVSWFADMTEVIRHAPQSRELGARAVALAAERGVGRVALDDVQLCAPMLPSTILCAGSNYLSHNAEKAGSDTSGKEPEFFLKTADCVVGPHDEIVHDPVLTRKLDGEVELGVVIGKPGRHIPRERALEHVFGYTIVNDVTARDRQVRFRPDGSSWYELGRGKVFDTSAPLGPYIVGAEEIPDPQGLGIRSWVNGELRQNSNTAQMIWSVAELVHVFSINLTLRPGMVIITGTPSGTAWSTDKELGGKWSGGNGIVPASGYLRPGDLIECEVDGIGRLRNRVAGA</sequence>